<dbReference type="EMBL" id="PPSW01000073">
    <property type="protein sequence ID" value="TLX45087.1"/>
    <property type="molecule type" value="Genomic_DNA"/>
</dbReference>
<dbReference type="Proteomes" id="UP000309186">
    <property type="component" value="Unassembled WGS sequence"/>
</dbReference>
<comment type="caution">
    <text evidence="1">The sequence shown here is derived from an EMBL/GenBank/DDBJ whole genome shotgun (WGS) entry which is preliminary data.</text>
</comment>
<dbReference type="Gene3D" id="2.60.40.10">
    <property type="entry name" value="Immunoglobulins"/>
    <property type="match status" value="1"/>
</dbReference>
<protein>
    <submittedName>
        <fullName evidence="1">Uncharacterized protein</fullName>
    </submittedName>
</protein>
<dbReference type="RefSeq" id="WP_206078149.1">
    <property type="nucleotide sequence ID" value="NZ_PPSW01000073.1"/>
</dbReference>
<organism evidence="1 2">
    <name type="scientific">Pseudoalteromonas phenolica</name>
    <dbReference type="NCBI Taxonomy" id="161398"/>
    <lineage>
        <taxon>Bacteria</taxon>
        <taxon>Pseudomonadati</taxon>
        <taxon>Pseudomonadota</taxon>
        <taxon>Gammaproteobacteria</taxon>
        <taxon>Alteromonadales</taxon>
        <taxon>Pseudoalteromonadaceae</taxon>
        <taxon>Pseudoalteromonas</taxon>
    </lineage>
</organism>
<dbReference type="AlphaFoldDB" id="A0A5R9PY86"/>
<proteinExistence type="predicted"/>
<accession>A0A5R9PY86</accession>
<reference evidence="1 2" key="1">
    <citation type="submission" date="2018-01" db="EMBL/GenBank/DDBJ databases">
        <title>Co-occurrence of chitin degradation, pigmentation and bioactivity in marine Pseudoalteromonas.</title>
        <authorList>
            <person name="Paulsen S."/>
            <person name="Gram L."/>
            <person name="Machado H."/>
        </authorList>
    </citation>
    <scope>NUCLEOTIDE SEQUENCE [LARGE SCALE GENOMIC DNA]</scope>
    <source>
        <strain evidence="1 2">S3663</strain>
    </source>
</reference>
<dbReference type="InterPro" id="IPR013783">
    <property type="entry name" value="Ig-like_fold"/>
</dbReference>
<feature type="non-terminal residue" evidence="1">
    <location>
        <position position="105"/>
    </location>
</feature>
<evidence type="ECO:0000313" key="2">
    <source>
        <dbReference type="Proteomes" id="UP000309186"/>
    </source>
</evidence>
<feature type="non-terminal residue" evidence="1">
    <location>
        <position position="1"/>
    </location>
</feature>
<name>A0A5R9PY86_9GAMM</name>
<evidence type="ECO:0000313" key="1">
    <source>
        <dbReference type="EMBL" id="TLX45087.1"/>
    </source>
</evidence>
<sequence>SGLTNHRDGKDYLVVGANRTGSKTANNTVVVDLTANTRLATVDFTEQLGTIAYSISGRVFLDTLQDGELEAAELDKALENITVTLTGKDKFGRAVSLTRTTDVNG</sequence>
<gene>
    <name evidence="1" type="ORF">C1E24_20790</name>
</gene>